<dbReference type="PANTHER" id="PTHR19136">
    <property type="entry name" value="MOLYBDENUM COFACTOR GUANYLYLTRANSFERASE"/>
    <property type="match status" value="1"/>
</dbReference>
<comment type="similarity">
    <text evidence="8">Belongs to the MobA family.</text>
</comment>
<evidence type="ECO:0000256" key="1">
    <source>
        <dbReference type="ARBA" id="ARBA00022490"/>
    </source>
</evidence>
<evidence type="ECO:0000256" key="2">
    <source>
        <dbReference type="ARBA" id="ARBA00022679"/>
    </source>
</evidence>
<evidence type="ECO:0000259" key="9">
    <source>
        <dbReference type="Pfam" id="PF12804"/>
    </source>
</evidence>
<feature type="binding site" evidence="8">
    <location>
        <position position="69"/>
    </location>
    <ligand>
        <name>GTP</name>
        <dbReference type="ChEBI" id="CHEBI:37565"/>
    </ligand>
</feature>
<gene>
    <name evidence="8" type="primary">mobA</name>
    <name evidence="10" type="ORF">OIH86_17570</name>
</gene>
<evidence type="ECO:0000256" key="3">
    <source>
        <dbReference type="ARBA" id="ARBA00022723"/>
    </source>
</evidence>
<dbReference type="HAMAP" id="MF_00316">
    <property type="entry name" value="MobA"/>
    <property type="match status" value="1"/>
</dbReference>
<dbReference type="GO" id="GO:0016779">
    <property type="term" value="F:nucleotidyltransferase activity"/>
    <property type="evidence" value="ECO:0007669"/>
    <property type="project" value="UniProtKB-KW"/>
</dbReference>
<comment type="subcellular location">
    <subcellularLocation>
        <location evidence="8">Cytoplasm</location>
    </subcellularLocation>
</comment>
<dbReference type="EC" id="2.7.7.77" evidence="8"/>
<feature type="binding site" evidence="8">
    <location>
        <position position="21"/>
    </location>
    <ligand>
        <name>GTP</name>
        <dbReference type="ChEBI" id="CHEBI:37565"/>
    </ligand>
</feature>
<evidence type="ECO:0000256" key="8">
    <source>
        <dbReference type="HAMAP-Rule" id="MF_00316"/>
    </source>
</evidence>
<feature type="binding site" evidence="8">
    <location>
        <position position="100"/>
    </location>
    <ligand>
        <name>GTP</name>
        <dbReference type="ChEBI" id="CHEBI:37565"/>
    </ligand>
</feature>
<evidence type="ECO:0000313" key="11">
    <source>
        <dbReference type="Proteomes" id="UP001526147"/>
    </source>
</evidence>
<keyword evidence="2 8" id="KW-0808">Transferase</keyword>
<protein>
    <recommendedName>
        <fullName evidence="8">Probable molybdenum cofactor guanylyltransferase</fullName>
        <shortName evidence="8">MoCo guanylyltransferase</shortName>
        <ecNumber evidence="8">2.7.7.77</ecNumber>
    </recommendedName>
    <alternativeName>
        <fullName evidence="8">GTP:molybdopterin guanylyltransferase</fullName>
    </alternativeName>
    <alternativeName>
        <fullName evidence="8">Mo-MPT guanylyltransferase</fullName>
    </alternativeName>
    <alternativeName>
        <fullName evidence="8">Molybdopterin guanylyltransferase</fullName>
    </alternativeName>
    <alternativeName>
        <fullName evidence="8">Molybdopterin-guanine dinucleotide synthase</fullName>
        <shortName evidence="8">MGD synthase</shortName>
    </alternativeName>
</protein>
<dbReference type="Gene3D" id="3.90.550.10">
    <property type="entry name" value="Spore Coat Polysaccharide Biosynthesis Protein SpsA, Chain A"/>
    <property type="match status" value="1"/>
</dbReference>
<dbReference type="InterPro" id="IPR029044">
    <property type="entry name" value="Nucleotide-diphossugar_trans"/>
</dbReference>
<keyword evidence="7 8" id="KW-0501">Molybdenum cofactor biosynthesis</keyword>
<proteinExistence type="inferred from homology"/>
<sequence>MHKTIGVLLAGGESRRFGQPKAFAEYHGKKFWHYSMEALIDTTEKQIIISHQNLLTKFKEQTQVKVITDDHHFVGDGPKAGLYTAMKNEESEWFVILSCDIPLISGELIQKLLAYISPGKKVIIPNIEGKLHPLVGVYHHSVFPLIEKQLVNKDRKMMTLLNQVNGLFVTEKELNIDPKIFSNINSPKDYGMLLNNDKISESK</sequence>
<dbReference type="EMBL" id="JAOYEY010000047">
    <property type="protein sequence ID" value="MCV9887450.1"/>
    <property type="molecule type" value="Genomic_DNA"/>
</dbReference>
<keyword evidence="3 8" id="KW-0479">Metal-binding</keyword>
<evidence type="ECO:0000256" key="6">
    <source>
        <dbReference type="ARBA" id="ARBA00023134"/>
    </source>
</evidence>
<keyword evidence="11" id="KW-1185">Reference proteome</keyword>
<dbReference type="CDD" id="cd02503">
    <property type="entry name" value="MobA"/>
    <property type="match status" value="1"/>
</dbReference>
<evidence type="ECO:0000256" key="7">
    <source>
        <dbReference type="ARBA" id="ARBA00023150"/>
    </source>
</evidence>
<keyword evidence="5 8" id="KW-0460">Magnesium</keyword>
<feature type="binding site" evidence="8">
    <location>
        <position position="100"/>
    </location>
    <ligand>
        <name>Mg(2+)</name>
        <dbReference type="ChEBI" id="CHEBI:18420"/>
    </ligand>
</feature>
<name>A0ABT3DK82_9BACI</name>
<keyword evidence="1 8" id="KW-0963">Cytoplasm</keyword>
<organism evidence="10 11">
    <name type="scientific">Metabacillus halosaccharovorans</name>
    <dbReference type="NCBI Taxonomy" id="930124"/>
    <lineage>
        <taxon>Bacteria</taxon>
        <taxon>Bacillati</taxon>
        <taxon>Bacillota</taxon>
        <taxon>Bacilli</taxon>
        <taxon>Bacillales</taxon>
        <taxon>Bacillaceae</taxon>
        <taxon>Metabacillus</taxon>
    </lineage>
</organism>
<accession>A0ABT3DK82</accession>
<dbReference type="SUPFAM" id="SSF53448">
    <property type="entry name" value="Nucleotide-diphospho-sugar transferases"/>
    <property type="match status" value="1"/>
</dbReference>
<dbReference type="Proteomes" id="UP001526147">
    <property type="component" value="Unassembled WGS sequence"/>
</dbReference>
<keyword evidence="10" id="KW-0548">Nucleotidyltransferase</keyword>
<comment type="function">
    <text evidence="8">Transfers a GMP moiety from GTP to Mo-molybdopterin (Mo-MPT) cofactor (Moco or molybdenum cofactor) to form Mo-molybdopterin guanine dinucleotide (Mo-MGD) cofactor.</text>
</comment>
<evidence type="ECO:0000313" key="10">
    <source>
        <dbReference type="EMBL" id="MCV9887450.1"/>
    </source>
</evidence>
<evidence type="ECO:0000256" key="5">
    <source>
        <dbReference type="ARBA" id="ARBA00022842"/>
    </source>
</evidence>
<reference evidence="10 11" key="1">
    <citation type="submission" date="2022-10" db="EMBL/GenBank/DDBJ databases">
        <title>Draft genome assembly of moderately radiation resistant bacterium Metabacillus halosaccharovorans.</title>
        <authorList>
            <person name="Pal S."/>
            <person name="Gopinathan A."/>
        </authorList>
    </citation>
    <scope>NUCLEOTIDE SEQUENCE [LARGE SCALE GENOMIC DNA]</scope>
    <source>
        <strain evidence="10 11">VITHBRA001</strain>
    </source>
</reference>
<comment type="caution">
    <text evidence="10">The sequence shown here is derived from an EMBL/GenBank/DDBJ whole genome shotgun (WGS) entry which is preliminary data.</text>
</comment>
<comment type="domain">
    <text evidence="8">The N-terminal domain determines nucleotide recognition and specific binding, while the C-terminal domain determines the specific binding to the target protein.</text>
</comment>
<keyword evidence="6 8" id="KW-0342">GTP-binding</keyword>
<feature type="domain" description="MobA-like NTP transferase" evidence="9">
    <location>
        <begin position="6"/>
        <end position="163"/>
    </location>
</feature>
<dbReference type="PANTHER" id="PTHR19136:SF81">
    <property type="entry name" value="MOLYBDENUM COFACTOR GUANYLYLTRANSFERASE"/>
    <property type="match status" value="1"/>
</dbReference>
<comment type="catalytic activity">
    <reaction evidence="8">
        <text>Mo-molybdopterin + GTP + H(+) = Mo-molybdopterin guanine dinucleotide + diphosphate</text>
        <dbReference type="Rhea" id="RHEA:34243"/>
        <dbReference type="ChEBI" id="CHEBI:15378"/>
        <dbReference type="ChEBI" id="CHEBI:33019"/>
        <dbReference type="ChEBI" id="CHEBI:37565"/>
        <dbReference type="ChEBI" id="CHEBI:71302"/>
        <dbReference type="ChEBI" id="CHEBI:71310"/>
        <dbReference type="EC" id="2.7.7.77"/>
    </reaction>
</comment>
<dbReference type="RefSeq" id="WP_264143796.1">
    <property type="nucleotide sequence ID" value="NZ_JAOYEY010000047.1"/>
</dbReference>
<evidence type="ECO:0000256" key="4">
    <source>
        <dbReference type="ARBA" id="ARBA00022741"/>
    </source>
</evidence>
<keyword evidence="4 8" id="KW-0547">Nucleotide-binding</keyword>
<dbReference type="Pfam" id="PF12804">
    <property type="entry name" value="NTP_transf_3"/>
    <property type="match status" value="1"/>
</dbReference>
<dbReference type="InterPro" id="IPR013482">
    <property type="entry name" value="Molybde_CF_guanTrfase"/>
</dbReference>
<comment type="caution">
    <text evidence="8">Lacks conserved residue(s) required for the propagation of feature annotation.</text>
</comment>
<comment type="cofactor">
    <cofactor evidence="8">
        <name>Mg(2+)</name>
        <dbReference type="ChEBI" id="CHEBI:18420"/>
    </cofactor>
</comment>
<dbReference type="InterPro" id="IPR025877">
    <property type="entry name" value="MobA-like_NTP_Trfase"/>
</dbReference>
<feature type="binding site" evidence="8">
    <location>
        <begin position="9"/>
        <end position="11"/>
    </location>
    <ligand>
        <name>GTP</name>
        <dbReference type="ChEBI" id="CHEBI:37565"/>
    </ligand>
</feature>